<proteinExistence type="predicted"/>
<protein>
    <submittedName>
        <fullName evidence="1">Uncharacterized protein</fullName>
    </submittedName>
</protein>
<comment type="caution">
    <text evidence="1">The sequence shown here is derived from an EMBL/GenBank/DDBJ whole genome shotgun (WGS) entry which is preliminary data.</text>
</comment>
<dbReference type="EMBL" id="VXIV02001044">
    <property type="protein sequence ID" value="KAF6034569.1"/>
    <property type="molecule type" value="Genomic_DNA"/>
</dbReference>
<dbReference type="AlphaFoldDB" id="A0A7J7K7G6"/>
<accession>A0A7J7K7G6</accession>
<keyword evidence="2" id="KW-1185">Reference proteome</keyword>
<reference evidence="1" key="1">
    <citation type="submission" date="2020-06" db="EMBL/GenBank/DDBJ databases">
        <title>Draft genome of Bugula neritina, a colonial animal packing powerful symbionts and potential medicines.</title>
        <authorList>
            <person name="Rayko M."/>
        </authorList>
    </citation>
    <scope>NUCLEOTIDE SEQUENCE [LARGE SCALE GENOMIC DNA]</scope>
    <source>
        <strain evidence="1">Kwan_BN1</strain>
    </source>
</reference>
<name>A0A7J7K7G6_BUGNE</name>
<organism evidence="1 2">
    <name type="scientific">Bugula neritina</name>
    <name type="common">Brown bryozoan</name>
    <name type="synonym">Sertularia neritina</name>
    <dbReference type="NCBI Taxonomy" id="10212"/>
    <lineage>
        <taxon>Eukaryota</taxon>
        <taxon>Metazoa</taxon>
        <taxon>Spiralia</taxon>
        <taxon>Lophotrochozoa</taxon>
        <taxon>Bryozoa</taxon>
        <taxon>Gymnolaemata</taxon>
        <taxon>Cheilostomatida</taxon>
        <taxon>Flustrina</taxon>
        <taxon>Buguloidea</taxon>
        <taxon>Bugulidae</taxon>
        <taxon>Bugula</taxon>
    </lineage>
</organism>
<evidence type="ECO:0000313" key="2">
    <source>
        <dbReference type="Proteomes" id="UP000593567"/>
    </source>
</evidence>
<sequence length="74" mass="8299">MLHLLSPYPPAYRKLYGLPVTAVLMHGNCNPSESIDLPPAQSGRLLSLRREELCFTASACSDSSFTRFAPFRLW</sequence>
<gene>
    <name evidence="1" type="ORF">EB796_007127</name>
</gene>
<evidence type="ECO:0000313" key="1">
    <source>
        <dbReference type="EMBL" id="KAF6034569.1"/>
    </source>
</evidence>
<dbReference type="Proteomes" id="UP000593567">
    <property type="component" value="Unassembled WGS sequence"/>
</dbReference>